<proteinExistence type="predicted"/>
<organism evidence="8 9">
    <name type="scientific">Lachancea mirantina</name>
    <dbReference type="NCBI Taxonomy" id="1230905"/>
    <lineage>
        <taxon>Eukaryota</taxon>
        <taxon>Fungi</taxon>
        <taxon>Dikarya</taxon>
        <taxon>Ascomycota</taxon>
        <taxon>Saccharomycotina</taxon>
        <taxon>Saccharomycetes</taxon>
        <taxon>Saccharomycetales</taxon>
        <taxon>Saccharomycetaceae</taxon>
        <taxon>Lachancea</taxon>
    </lineage>
</organism>
<feature type="domain" description="Trs120/TRAPPC9 N-terminal" evidence="4">
    <location>
        <begin position="5"/>
        <end position="302"/>
    </location>
</feature>
<keyword evidence="2" id="KW-0333">Golgi apparatus</keyword>
<dbReference type="STRING" id="1230905.A0A1G4JF72"/>
<protein>
    <submittedName>
        <fullName evidence="8">LAMI_0D11012g1_1</fullName>
    </submittedName>
</protein>
<evidence type="ECO:0000259" key="7">
    <source>
        <dbReference type="Pfam" id="PF26283"/>
    </source>
</evidence>
<feature type="compositionally biased region" description="Low complexity" evidence="3">
    <location>
        <begin position="315"/>
        <end position="330"/>
    </location>
</feature>
<evidence type="ECO:0000256" key="1">
    <source>
        <dbReference type="ARBA" id="ARBA00004555"/>
    </source>
</evidence>
<comment type="subcellular location">
    <subcellularLocation>
        <location evidence="1">Golgi apparatus</location>
    </subcellularLocation>
</comment>
<dbReference type="AlphaFoldDB" id="A0A1G4JF72"/>
<keyword evidence="9" id="KW-1185">Reference proteome</keyword>
<gene>
    <name evidence="8" type="ORF">LAMI_0D11012G</name>
</gene>
<reference evidence="8 9" key="1">
    <citation type="submission" date="2016-03" db="EMBL/GenBank/DDBJ databases">
        <authorList>
            <person name="Devillers H."/>
        </authorList>
    </citation>
    <scope>NUCLEOTIDE SEQUENCE [LARGE SCALE GENOMIC DNA]</scope>
    <source>
        <strain evidence="8">CBS 11717</strain>
    </source>
</reference>
<dbReference type="Proteomes" id="UP000191024">
    <property type="component" value="Chromosome D"/>
</dbReference>
<feature type="domain" description="Trs120/TRAPPC9 fourth Ig-like" evidence="7">
    <location>
        <begin position="1118"/>
        <end position="1209"/>
    </location>
</feature>
<feature type="domain" description="Trs120/TRAPPC9 third Ig-like" evidence="6">
    <location>
        <begin position="938"/>
        <end position="1105"/>
    </location>
</feature>
<dbReference type="PANTHER" id="PTHR21512:SF5">
    <property type="entry name" value="TRAFFICKING PROTEIN PARTICLE COMPLEX SUBUNIT 9"/>
    <property type="match status" value="1"/>
</dbReference>
<evidence type="ECO:0000259" key="5">
    <source>
        <dbReference type="Pfam" id="PF26251"/>
    </source>
</evidence>
<dbReference type="EMBL" id="LT598463">
    <property type="protein sequence ID" value="SCU88693.1"/>
    <property type="molecule type" value="Genomic_DNA"/>
</dbReference>
<dbReference type="InterPro" id="IPR058563">
    <property type="entry name" value="Trs120_TRAPPC9_N"/>
</dbReference>
<dbReference type="Pfam" id="PF26280">
    <property type="entry name" value="Ig_TRAPPC9-Trs120_2nd"/>
    <property type="match status" value="1"/>
</dbReference>
<evidence type="ECO:0000313" key="8">
    <source>
        <dbReference type="EMBL" id="SCU88693.1"/>
    </source>
</evidence>
<dbReference type="PANTHER" id="PTHR21512">
    <property type="entry name" value="TRAFFICKING PROTEIN PARTICLE COMPLEX SUBUNIT 9"/>
    <property type="match status" value="1"/>
</dbReference>
<evidence type="ECO:0000256" key="2">
    <source>
        <dbReference type="ARBA" id="ARBA00023034"/>
    </source>
</evidence>
<dbReference type="OrthoDB" id="27962at2759"/>
<dbReference type="Pfam" id="PF08626">
    <property type="entry name" value="TRAPPC9-Trs120"/>
    <property type="match status" value="1"/>
</dbReference>
<accession>A0A1G4JF72</accession>
<name>A0A1G4JF72_9SACH</name>
<dbReference type="InterPro" id="IPR058567">
    <property type="entry name" value="Ig_TRAPPC9_Trs120_3rd"/>
</dbReference>
<sequence>MVESYSLIGPAKIRTLVIPIGKWKRAQFLEKLVLLRKRFEVRLVDVTPTEDATFNPQGFPQGRLMFDFETFLLEEDDMLFLHDFEPYRKTFVVIGLVAQGTLETDTLQELETRFPNAICHNLICFDEPSGLLAPNVFYHPQSSVETIICDIGRKFLEALSLYYSSYKHVTLRSPGAIGGSSILKLSLTRQPASVPAASALTRKISSMEQPNSSSIRRSASLKSLGLTNGYPDQQRAKARQRKILGNFQLLAGRYSDALTSFSEAATTLHKIHDHIWLGSALEGICISMLLLTYLQVTFHIPAIINILCPMRTESRSGSESNSRKSSFSKNAAESPRASISSMPPKMNSLESTDINLASLIRRISERILIHYEASLSHNIEFAPQLIYCEHILRILKFMTSCYNHESLDEIVLRRINADEFELDENEEKYHNQEGLFTKFEIYLHAQRLFELQLKLMDVVSQVKIYTTMALIYQRLKYYRKRSFILRILLVTTASHSESGALQDYCLNADRGLLKDVLDSYGVFRQPEISMKDASVCTWVTLQKSILSLCISIVKRLGDTEMVTELSLIFLQRFSHTITQMEQSQLLMKNIIPNFSKSEKWSYWDPFILRGLEITRLESNEEHLERRTIHTPSDDPSFKDVQVFNPFRQRLINGVTNPIDKAMDKPHEFRIGEGAQFEIVFQNPLKTDLKITHVSFTREDSKYVNFLDDLVQELPFVLGPNSIKTLHAPVSFKKNTELHTISEMDVGVFDLQPYSFRIAIDERFALASEGTDENGRANFGKFVFAVLPDEPKIEFVSSSLRESAFMILDGAKKTFEIKIHNKSLSCPAVFVDVGHITNVETGLKSDYWKKLLPDDLYEVENQLKELQNNCIRIIDKPHILEPNSTAVLQVELDTMGAPFTFKKFEILLDYSSKQTASDSRSFYSKTLKIPFDLTLKRTLEITGLDVVPLPETVEEQSDDIDFVNFFKRESEVGRVDASDYALLLLDLRNSWKDALEFQIGFENFLSSKTTLQTDHTCRTVIPIKKSLLNHKLLQREVPKLVANRQFVNPGISREQLEDIREKFWCREMLIQKLTCTWTVKGHANIHGKVDSRQFLPKVDSRTLDILCPSRKHTLEVKLVASETVVSSGTKVDVKALINSQRPRHTPDEIATFTFLIFDRRTGRLLPKSNSRVIYNGNLTRKVKLAKDSDTGLELLPLDRGEYEIGCSINSRVFNSIPVYIRVE</sequence>
<evidence type="ECO:0000259" key="4">
    <source>
        <dbReference type="Pfam" id="PF08626"/>
    </source>
</evidence>
<feature type="domain" description="Trs120/TRAPPC9 TPR region" evidence="5">
    <location>
        <begin position="356"/>
        <end position="589"/>
    </location>
</feature>
<evidence type="ECO:0000256" key="3">
    <source>
        <dbReference type="SAM" id="MobiDB-lite"/>
    </source>
</evidence>
<dbReference type="InterPro" id="IPR058568">
    <property type="entry name" value="Ig_TRAPPC9_Trs120_4th"/>
</dbReference>
<dbReference type="InterPro" id="IPR058564">
    <property type="entry name" value="TPR_TRAPPC9_Trs120"/>
</dbReference>
<dbReference type="InterPro" id="IPR013935">
    <property type="entry name" value="Trs120_TRAPPC9"/>
</dbReference>
<evidence type="ECO:0000259" key="6">
    <source>
        <dbReference type="Pfam" id="PF26282"/>
    </source>
</evidence>
<dbReference type="Pfam" id="PF26251">
    <property type="entry name" value="TPR_TRAPPC9-Trs120"/>
    <property type="match status" value="1"/>
</dbReference>
<evidence type="ECO:0000313" key="9">
    <source>
        <dbReference type="Proteomes" id="UP000191024"/>
    </source>
</evidence>
<feature type="region of interest" description="Disordered" evidence="3">
    <location>
        <begin position="315"/>
        <end position="346"/>
    </location>
</feature>
<dbReference type="GO" id="GO:0005802">
    <property type="term" value="C:trans-Golgi network"/>
    <property type="evidence" value="ECO:0007669"/>
    <property type="project" value="TreeGrafter"/>
</dbReference>
<dbReference type="Pfam" id="PF26282">
    <property type="entry name" value="Ig_TRAPPC9-Trs120_3rd"/>
    <property type="match status" value="1"/>
</dbReference>
<dbReference type="Pfam" id="PF26283">
    <property type="entry name" value="Ig_TRAPPC9-Trs120_4th"/>
    <property type="match status" value="1"/>
</dbReference>